<dbReference type="InterPro" id="IPR036689">
    <property type="entry name" value="ESAT-6-like_sf"/>
</dbReference>
<dbReference type="EMBL" id="CAEZXM010000073">
    <property type="protein sequence ID" value="CAB4686629.1"/>
    <property type="molecule type" value="Genomic_DNA"/>
</dbReference>
<accession>A0A6J6NJT6</accession>
<gene>
    <name evidence="1" type="ORF">UFOPK2366_00517</name>
</gene>
<evidence type="ECO:0000313" key="1">
    <source>
        <dbReference type="EMBL" id="CAB4686629.1"/>
    </source>
</evidence>
<reference evidence="1" key="1">
    <citation type="submission" date="2020-05" db="EMBL/GenBank/DDBJ databases">
        <authorList>
            <person name="Chiriac C."/>
            <person name="Salcher M."/>
            <person name="Ghai R."/>
            <person name="Kavagutti S V."/>
        </authorList>
    </citation>
    <scope>NUCLEOTIDE SEQUENCE</scope>
</reference>
<dbReference type="Gene3D" id="1.10.287.1060">
    <property type="entry name" value="ESAT-6-like"/>
    <property type="match status" value="1"/>
</dbReference>
<sequence>MSMYGANPEQLARLGSTMKHQIDTINTLVSTVTSALGGTTWVGPARDQFEGDWNSTFRPALNRLGQAFDAAGQDCLLRSQDLQRVMGAR</sequence>
<organism evidence="1">
    <name type="scientific">freshwater metagenome</name>
    <dbReference type="NCBI Taxonomy" id="449393"/>
    <lineage>
        <taxon>unclassified sequences</taxon>
        <taxon>metagenomes</taxon>
        <taxon>ecological metagenomes</taxon>
    </lineage>
</organism>
<dbReference type="SUPFAM" id="SSF140453">
    <property type="entry name" value="EsxAB dimer-like"/>
    <property type="match status" value="1"/>
</dbReference>
<proteinExistence type="predicted"/>
<protein>
    <submittedName>
        <fullName evidence="1">Unannotated protein</fullName>
    </submittedName>
</protein>
<name>A0A6J6NJT6_9ZZZZ</name>
<dbReference type="AlphaFoldDB" id="A0A6J6NJT6"/>